<evidence type="ECO:0000313" key="1">
    <source>
        <dbReference type="EMBL" id="KAK3081403.1"/>
    </source>
</evidence>
<proteinExistence type="predicted"/>
<accession>A0ACC3DX50</accession>
<protein>
    <submittedName>
        <fullName evidence="1">Uncharacterized protein</fullName>
    </submittedName>
</protein>
<gene>
    <name evidence="1" type="ORF">LTS18_007004</name>
</gene>
<sequence length="429" mass="45817">MLFRTALAHVVAGALTLPIAFAAPYISPSDRRNGHPWNQGTSDVVKPKIVIISMFSYEADVWHGIPEFDLLEKNVTVTGFSPQYPEAHCTANGEICQVVTAMGEINAAATIAALVLSPFFDLQSAYFLIGGIAGVNPEVATLCSVTFARYAVQVALQYEIDAREIPANFSNGYVPLGSMSPEQYPLSIYGTEVFELNANLQHQVALFAQQATLQDSATTMAFRSNFHSDIAGTTIYEAGSSAPSVVECDSATSDTWFSGTLLSEAFGNYTRLVTNGTGNYCTTSQEDNGTLEALIRGAKAGLLDFARIIVMRTGADFDRPYPGLDPTVNLFYAETLQGAFGPSIANIYLAGIKVVEGILNNWTGMFESGVAVTNYIGDILGTLGGTPDFGPGSTTGETPMSTSTAGVKGRMRRGIVEKEGNALLPRMRV</sequence>
<evidence type="ECO:0000313" key="2">
    <source>
        <dbReference type="Proteomes" id="UP001186974"/>
    </source>
</evidence>
<dbReference type="EMBL" id="JAWDJW010000173">
    <property type="protein sequence ID" value="KAK3081403.1"/>
    <property type="molecule type" value="Genomic_DNA"/>
</dbReference>
<reference evidence="1" key="1">
    <citation type="submission" date="2024-09" db="EMBL/GenBank/DDBJ databases">
        <title>Black Yeasts Isolated from many extreme environments.</title>
        <authorList>
            <person name="Coleine C."/>
            <person name="Stajich J.E."/>
            <person name="Selbmann L."/>
        </authorList>
    </citation>
    <scope>NUCLEOTIDE SEQUENCE</scope>
    <source>
        <strain evidence="1">CCFEE 5737</strain>
    </source>
</reference>
<name>A0ACC3DX50_9PEZI</name>
<keyword evidence="2" id="KW-1185">Reference proteome</keyword>
<organism evidence="1 2">
    <name type="scientific">Coniosporium uncinatum</name>
    <dbReference type="NCBI Taxonomy" id="93489"/>
    <lineage>
        <taxon>Eukaryota</taxon>
        <taxon>Fungi</taxon>
        <taxon>Dikarya</taxon>
        <taxon>Ascomycota</taxon>
        <taxon>Pezizomycotina</taxon>
        <taxon>Dothideomycetes</taxon>
        <taxon>Dothideomycetes incertae sedis</taxon>
        <taxon>Coniosporium</taxon>
    </lineage>
</organism>
<dbReference type="Proteomes" id="UP001186974">
    <property type="component" value="Unassembled WGS sequence"/>
</dbReference>
<comment type="caution">
    <text evidence="1">The sequence shown here is derived from an EMBL/GenBank/DDBJ whole genome shotgun (WGS) entry which is preliminary data.</text>
</comment>